<protein>
    <submittedName>
        <fullName evidence="2">Methyltransferase domain-containing protein</fullName>
    </submittedName>
</protein>
<dbReference type="CDD" id="cd02440">
    <property type="entry name" value="AdoMet_MTases"/>
    <property type="match status" value="1"/>
</dbReference>
<dbReference type="Pfam" id="PF13847">
    <property type="entry name" value="Methyltransf_31"/>
    <property type="match status" value="1"/>
</dbReference>
<name>A0A494YXY9_9BACL</name>
<organism evidence="2 3">
    <name type="scientific">Ureibacillus endophyticus</name>
    <dbReference type="NCBI Taxonomy" id="1978490"/>
    <lineage>
        <taxon>Bacteria</taxon>
        <taxon>Bacillati</taxon>
        <taxon>Bacillota</taxon>
        <taxon>Bacilli</taxon>
        <taxon>Bacillales</taxon>
        <taxon>Caryophanaceae</taxon>
        <taxon>Ureibacillus</taxon>
    </lineage>
</organism>
<dbReference type="GO" id="GO:0032259">
    <property type="term" value="P:methylation"/>
    <property type="evidence" value="ECO:0007669"/>
    <property type="project" value="UniProtKB-KW"/>
</dbReference>
<dbReference type="Gene3D" id="3.40.50.150">
    <property type="entry name" value="Vaccinia Virus protein VP39"/>
    <property type="match status" value="1"/>
</dbReference>
<keyword evidence="2" id="KW-0808">Transferase</keyword>
<comment type="caution">
    <text evidence="2">The sequence shown here is derived from an EMBL/GenBank/DDBJ whole genome shotgun (WGS) entry which is preliminary data.</text>
</comment>
<feature type="domain" description="Methyltransferase" evidence="1">
    <location>
        <begin position="35"/>
        <end position="145"/>
    </location>
</feature>
<evidence type="ECO:0000259" key="1">
    <source>
        <dbReference type="Pfam" id="PF13847"/>
    </source>
</evidence>
<keyword evidence="3" id="KW-1185">Reference proteome</keyword>
<dbReference type="InterPro" id="IPR025714">
    <property type="entry name" value="Methyltranfer_dom"/>
</dbReference>
<proteinExistence type="predicted"/>
<reference evidence="2 3" key="1">
    <citation type="journal article" date="2016" name="Antonie Van Leeuwenhoek">
        <title>Lysinibacillus endophyticus sp. nov., an indole-3-acetic acid producing endophytic bacterium isolated from corn root (Zea mays cv. Xinken-5).</title>
        <authorList>
            <person name="Yu J."/>
            <person name="Guan X."/>
            <person name="Liu C."/>
            <person name="Xiang W."/>
            <person name="Yu Z."/>
            <person name="Liu X."/>
            <person name="Wang G."/>
        </authorList>
    </citation>
    <scope>NUCLEOTIDE SEQUENCE [LARGE SCALE GENOMIC DNA]</scope>
    <source>
        <strain evidence="2 3">DSM 100506</strain>
    </source>
</reference>
<dbReference type="EMBL" id="RBZN01000035">
    <property type="protein sequence ID" value="RKQ15083.1"/>
    <property type="molecule type" value="Genomic_DNA"/>
</dbReference>
<sequence>MDRNKFSAIAHQNHSFSNPISESKLMKMVEMVSLNPHDKVIDIGAGKCELLIRLVEKFNIIGTAIELYDGAIEEAKKNSSSRVTEGSIKFIIDDANIATENLAYEKFNLGICIGSTHALGGLENTLQKMKSIIKENGYILIGEGYWKKRPSEEYLQALGGAKESDLKWHHENVSVAEKLGLVPLWSYTASDDDWDEYEWLYSSSIEDYCHKNPDDPDCMAMLERIRAWRRTYLQWGRDTLGFGLYLFRNANN</sequence>
<dbReference type="InterPro" id="IPR029063">
    <property type="entry name" value="SAM-dependent_MTases_sf"/>
</dbReference>
<keyword evidence="2" id="KW-0489">Methyltransferase</keyword>
<dbReference type="Proteomes" id="UP000272238">
    <property type="component" value="Unassembled WGS sequence"/>
</dbReference>
<gene>
    <name evidence="2" type="ORF">D8M03_12700</name>
</gene>
<dbReference type="OrthoDB" id="9792690at2"/>
<dbReference type="SUPFAM" id="SSF53335">
    <property type="entry name" value="S-adenosyl-L-methionine-dependent methyltransferases"/>
    <property type="match status" value="1"/>
</dbReference>
<dbReference type="GO" id="GO:0008168">
    <property type="term" value="F:methyltransferase activity"/>
    <property type="evidence" value="ECO:0007669"/>
    <property type="project" value="UniProtKB-KW"/>
</dbReference>
<accession>A0A494YXY9</accession>
<evidence type="ECO:0000313" key="2">
    <source>
        <dbReference type="EMBL" id="RKQ15083.1"/>
    </source>
</evidence>
<dbReference type="RefSeq" id="WP_121215194.1">
    <property type="nucleotide sequence ID" value="NZ_RBZN01000035.1"/>
</dbReference>
<evidence type="ECO:0000313" key="3">
    <source>
        <dbReference type="Proteomes" id="UP000272238"/>
    </source>
</evidence>
<dbReference type="AlphaFoldDB" id="A0A494YXY9"/>